<keyword evidence="2" id="KW-1185">Reference proteome</keyword>
<organism evidence="1 2">
    <name type="scientific">Taklimakanibacter albus</name>
    <dbReference type="NCBI Taxonomy" id="2800327"/>
    <lineage>
        <taxon>Bacteria</taxon>
        <taxon>Pseudomonadati</taxon>
        <taxon>Pseudomonadota</taxon>
        <taxon>Alphaproteobacteria</taxon>
        <taxon>Hyphomicrobiales</taxon>
        <taxon>Aestuariivirgaceae</taxon>
        <taxon>Taklimakanibacter</taxon>
    </lineage>
</organism>
<sequence length="105" mass="11818">MAEIEDDPPPSGHNDPEGDLQAEAERDTILRMTEDDILKELSKLSLADILLKLKLGQCDYRDHAVIAKILKDRGYALPVKSDEEEQQDEQRSPASLPTYLPDDTE</sequence>
<evidence type="ECO:0000313" key="1">
    <source>
        <dbReference type="EMBL" id="MBK1871580.1"/>
    </source>
</evidence>
<accession>A0ACC5RFZ9</accession>
<comment type="caution">
    <text evidence="1">The sequence shown here is derived from an EMBL/GenBank/DDBJ whole genome shotgun (WGS) entry which is preliminary data.</text>
</comment>
<protein>
    <submittedName>
        <fullName evidence="1">Uncharacterized protein</fullName>
    </submittedName>
</protein>
<reference evidence="1" key="1">
    <citation type="submission" date="2021-01" db="EMBL/GenBank/DDBJ databases">
        <authorList>
            <person name="Sun Q."/>
        </authorList>
    </citation>
    <scope>NUCLEOTIDE SEQUENCE</scope>
    <source>
        <strain evidence="1">YIM B02566</strain>
    </source>
</reference>
<proteinExistence type="predicted"/>
<gene>
    <name evidence="1" type="ORF">JHL16_34760</name>
</gene>
<dbReference type="EMBL" id="JAENHL010000009">
    <property type="protein sequence ID" value="MBK1871580.1"/>
    <property type="molecule type" value="Genomic_DNA"/>
</dbReference>
<name>A0ACC5RFZ9_9HYPH</name>
<evidence type="ECO:0000313" key="2">
    <source>
        <dbReference type="Proteomes" id="UP000616151"/>
    </source>
</evidence>
<dbReference type="Proteomes" id="UP000616151">
    <property type="component" value="Unassembled WGS sequence"/>
</dbReference>